<keyword evidence="2 6" id="KW-0812">Transmembrane</keyword>
<evidence type="ECO:0000259" key="7">
    <source>
        <dbReference type="Pfam" id="PF01578"/>
    </source>
</evidence>
<comment type="caution">
    <text evidence="8">The sequence shown here is derived from an EMBL/GenBank/DDBJ whole genome shotgun (WGS) entry which is preliminary data.</text>
</comment>
<feature type="transmembrane region" description="Helical" evidence="6">
    <location>
        <begin position="119"/>
        <end position="136"/>
    </location>
</feature>
<dbReference type="GO" id="GO:0017004">
    <property type="term" value="P:cytochrome complex assembly"/>
    <property type="evidence" value="ECO:0007669"/>
    <property type="project" value="UniProtKB-KW"/>
</dbReference>
<reference evidence="8" key="1">
    <citation type="submission" date="2021-11" db="EMBL/GenBank/DDBJ databases">
        <title>Streptomyces corallinus and Kineosporia corallina sp. nov., two new coral-derived marine actinobacteria.</title>
        <authorList>
            <person name="Buangrab K."/>
            <person name="Sutthacheep M."/>
            <person name="Yeemin T."/>
            <person name="Harunari E."/>
            <person name="Igarashi Y."/>
            <person name="Sripreechasak P."/>
            <person name="Kanchanasin P."/>
            <person name="Tanasupawat S."/>
            <person name="Phongsopitanun W."/>
        </authorList>
    </citation>
    <scope>NUCLEOTIDE SEQUENCE</scope>
    <source>
        <strain evidence="8">JCM 31032</strain>
    </source>
</reference>
<evidence type="ECO:0000256" key="6">
    <source>
        <dbReference type="SAM" id="Phobius"/>
    </source>
</evidence>
<dbReference type="InterPro" id="IPR045062">
    <property type="entry name" value="Cyt_c_biogenesis_CcsA/CcmC"/>
</dbReference>
<proteinExistence type="predicted"/>
<dbReference type="RefSeq" id="WP_231444079.1">
    <property type="nucleotide sequence ID" value="NZ_JAJOMB010000010.1"/>
</dbReference>
<dbReference type="NCBIfam" id="TIGR03144">
    <property type="entry name" value="cytochr_II_ccsB"/>
    <property type="match status" value="1"/>
</dbReference>
<protein>
    <submittedName>
        <fullName evidence="8">C-type cytochrome biogenesis protein CcsB</fullName>
    </submittedName>
</protein>
<feature type="transmembrane region" description="Helical" evidence="6">
    <location>
        <begin position="240"/>
        <end position="259"/>
    </location>
</feature>
<sequence>MGVNENLAQLSNNLIYSAMAAYAVALIAFAIDLSGRGRVANAGREKELVNAGSPGVTVTGAGPELPATSMAAGDKPSEKRQTVAMAIMVTWLAFVLHTAGVILRGVAVERVPWGNMYEFSISGAVIVTGVYLAALWRMDLRFLGTFVIGPVLLSLGLAVAVLYTEAAELVPALQSTWLVIHVSVAFIASALYVLGFSLTVLQLSQDRRESLRAGGKEPSRGQFMDKLPASDVLDRASYRLYAIGFPLWTFTLLAGAIWAEKAWGRYWNWDPKEIWSFVIWVAYAAYLHARATRGWDGRRAAYLACVAFACLMFNYFGVNIFFSGLHAYAK</sequence>
<organism evidence="8 9">
    <name type="scientific">Kineosporia babensis</name>
    <dbReference type="NCBI Taxonomy" id="499548"/>
    <lineage>
        <taxon>Bacteria</taxon>
        <taxon>Bacillati</taxon>
        <taxon>Actinomycetota</taxon>
        <taxon>Actinomycetes</taxon>
        <taxon>Kineosporiales</taxon>
        <taxon>Kineosporiaceae</taxon>
        <taxon>Kineosporia</taxon>
    </lineage>
</organism>
<evidence type="ECO:0000256" key="3">
    <source>
        <dbReference type="ARBA" id="ARBA00022748"/>
    </source>
</evidence>
<feature type="transmembrane region" description="Helical" evidence="6">
    <location>
        <begin position="143"/>
        <end position="164"/>
    </location>
</feature>
<feature type="transmembrane region" description="Helical" evidence="6">
    <location>
        <begin position="176"/>
        <end position="201"/>
    </location>
</feature>
<evidence type="ECO:0000313" key="8">
    <source>
        <dbReference type="EMBL" id="MCD5313154.1"/>
    </source>
</evidence>
<accession>A0A9X1NFW7</accession>
<dbReference type="InterPro" id="IPR017562">
    <property type="entry name" value="Cyt_c_biogenesis_CcsA"/>
</dbReference>
<dbReference type="PANTHER" id="PTHR30071:SF1">
    <property type="entry name" value="CYTOCHROME B_B6 PROTEIN-RELATED"/>
    <property type="match status" value="1"/>
</dbReference>
<keyword evidence="9" id="KW-1185">Reference proteome</keyword>
<feature type="domain" description="Cytochrome c assembly protein" evidence="7">
    <location>
        <begin position="113"/>
        <end position="326"/>
    </location>
</feature>
<dbReference type="GO" id="GO:0020037">
    <property type="term" value="F:heme binding"/>
    <property type="evidence" value="ECO:0007669"/>
    <property type="project" value="InterPro"/>
</dbReference>
<evidence type="ECO:0000256" key="5">
    <source>
        <dbReference type="ARBA" id="ARBA00023136"/>
    </source>
</evidence>
<comment type="subcellular location">
    <subcellularLocation>
        <location evidence="1">Membrane</location>
        <topology evidence="1">Multi-pass membrane protein</topology>
    </subcellularLocation>
</comment>
<dbReference type="EMBL" id="JAJOMB010000010">
    <property type="protein sequence ID" value="MCD5313154.1"/>
    <property type="molecule type" value="Genomic_DNA"/>
</dbReference>
<gene>
    <name evidence="8" type="primary">ccsB</name>
    <name evidence="8" type="ORF">LR394_19795</name>
</gene>
<feature type="transmembrane region" description="Helical" evidence="6">
    <location>
        <begin position="83"/>
        <end position="107"/>
    </location>
</feature>
<feature type="transmembrane region" description="Helical" evidence="6">
    <location>
        <begin position="14"/>
        <end position="34"/>
    </location>
</feature>
<evidence type="ECO:0000256" key="2">
    <source>
        <dbReference type="ARBA" id="ARBA00022692"/>
    </source>
</evidence>
<dbReference type="Pfam" id="PF01578">
    <property type="entry name" value="Cytochrom_C_asm"/>
    <property type="match status" value="1"/>
</dbReference>
<keyword evidence="3" id="KW-0201">Cytochrome c-type biogenesis</keyword>
<evidence type="ECO:0000313" key="9">
    <source>
        <dbReference type="Proteomes" id="UP001138997"/>
    </source>
</evidence>
<dbReference type="Proteomes" id="UP001138997">
    <property type="component" value="Unassembled WGS sequence"/>
</dbReference>
<name>A0A9X1NFW7_9ACTN</name>
<feature type="transmembrane region" description="Helical" evidence="6">
    <location>
        <begin position="274"/>
        <end position="289"/>
    </location>
</feature>
<dbReference type="InterPro" id="IPR002541">
    <property type="entry name" value="Cyt_c_assembly"/>
</dbReference>
<dbReference type="AlphaFoldDB" id="A0A9X1NFW7"/>
<dbReference type="PANTHER" id="PTHR30071">
    <property type="entry name" value="HEME EXPORTER PROTEIN C"/>
    <property type="match status" value="1"/>
</dbReference>
<keyword evidence="5 6" id="KW-0472">Membrane</keyword>
<evidence type="ECO:0000256" key="1">
    <source>
        <dbReference type="ARBA" id="ARBA00004141"/>
    </source>
</evidence>
<evidence type="ECO:0000256" key="4">
    <source>
        <dbReference type="ARBA" id="ARBA00022989"/>
    </source>
</evidence>
<dbReference type="GO" id="GO:0005886">
    <property type="term" value="C:plasma membrane"/>
    <property type="evidence" value="ECO:0007669"/>
    <property type="project" value="TreeGrafter"/>
</dbReference>
<feature type="transmembrane region" description="Helical" evidence="6">
    <location>
        <begin position="301"/>
        <end position="322"/>
    </location>
</feature>
<keyword evidence="4 6" id="KW-1133">Transmembrane helix</keyword>